<evidence type="ECO:0000313" key="1">
    <source>
        <dbReference type="EMBL" id="MFD2410963.1"/>
    </source>
</evidence>
<evidence type="ECO:0000313" key="2">
    <source>
        <dbReference type="Proteomes" id="UP001597448"/>
    </source>
</evidence>
<proteinExistence type="predicted"/>
<protein>
    <submittedName>
        <fullName evidence="1">Uncharacterized protein</fullName>
    </submittedName>
</protein>
<dbReference type="RefSeq" id="WP_209984705.1">
    <property type="nucleotide sequence ID" value="NZ_JBHUKY010000023.1"/>
</dbReference>
<accession>A0ABW5F7A6</accession>
<reference evidence="2" key="1">
    <citation type="journal article" date="2019" name="Int. J. Syst. Evol. Microbiol.">
        <title>The Global Catalogue of Microorganisms (GCM) 10K type strain sequencing project: providing services to taxonomists for standard genome sequencing and annotation.</title>
        <authorList>
            <consortium name="The Broad Institute Genomics Platform"/>
            <consortium name="The Broad Institute Genome Sequencing Center for Infectious Disease"/>
            <person name="Wu L."/>
            <person name="Ma J."/>
        </authorList>
    </citation>
    <scope>NUCLEOTIDE SEQUENCE [LARGE SCALE GENOMIC DNA]</scope>
    <source>
        <strain evidence="2">CCM 8725</strain>
    </source>
</reference>
<keyword evidence="2" id="KW-1185">Reference proteome</keyword>
<dbReference type="EMBL" id="JBHUKY010000023">
    <property type="protein sequence ID" value="MFD2410963.1"/>
    <property type="molecule type" value="Genomic_DNA"/>
</dbReference>
<sequence>MEYELFLYSTYEAEYIAKVLLDSDTSLDFTMKVYKGFRVLMGCSFFSMNIGIEDTSDLGSIIDNYGLKVNLCIDFQVFNKTFDTGIMYMLETVGRILSQIKGDALLLSNYSAQVLRREDEVLYVTSIEDFSEFPFEKLRISYKEAELI</sequence>
<dbReference type="Proteomes" id="UP001597448">
    <property type="component" value="Unassembled WGS sequence"/>
</dbReference>
<gene>
    <name evidence="1" type="ORF">ACFSX3_13825</name>
</gene>
<name>A0ABW5F7A6_9BACL</name>
<organism evidence="1 2">
    <name type="scientific">Paenibacillus rhizoplanae</name>
    <dbReference type="NCBI Taxonomy" id="1917181"/>
    <lineage>
        <taxon>Bacteria</taxon>
        <taxon>Bacillati</taxon>
        <taxon>Bacillota</taxon>
        <taxon>Bacilli</taxon>
        <taxon>Bacillales</taxon>
        <taxon>Paenibacillaceae</taxon>
        <taxon>Paenibacillus</taxon>
    </lineage>
</organism>
<comment type="caution">
    <text evidence="1">The sequence shown here is derived from an EMBL/GenBank/DDBJ whole genome shotgun (WGS) entry which is preliminary data.</text>
</comment>